<evidence type="ECO:0000313" key="4">
    <source>
        <dbReference type="EMBL" id="KAG2462524.1"/>
    </source>
</evidence>
<dbReference type="InterPro" id="IPR045323">
    <property type="entry name" value="CCDC34"/>
</dbReference>
<dbReference type="PANTHER" id="PTHR23247:SF2">
    <property type="entry name" value="COILED-COIL DOMAIN-CONTAINING PROTEIN 34"/>
    <property type="match status" value="1"/>
</dbReference>
<gene>
    <name evidence="4" type="primary">Ccdc34</name>
    <name evidence="4" type="ORF">GTO96_0000600</name>
</gene>
<proteinExistence type="predicted"/>
<dbReference type="AlphaFoldDB" id="A0A8X8BPT4"/>
<dbReference type="PANTHER" id="PTHR23247">
    <property type="entry name" value="NY-REN-41 ANTIGEN L15 -RELATED"/>
    <property type="match status" value="1"/>
</dbReference>
<organism evidence="4 5">
    <name type="scientific">Polypterus senegalus</name>
    <name type="common">Senegal bichir</name>
    <dbReference type="NCBI Taxonomy" id="55291"/>
    <lineage>
        <taxon>Eukaryota</taxon>
        <taxon>Metazoa</taxon>
        <taxon>Chordata</taxon>
        <taxon>Craniata</taxon>
        <taxon>Vertebrata</taxon>
        <taxon>Euteleostomi</taxon>
        <taxon>Actinopterygii</taxon>
        <taxon>Polypteriformes</taxon>
        <taxon>Polypteridae</taxon>
        <taxon>Polypterus</taxon>
    </lineage>
</organism>
<evidence type="ECO:0000259" key="3">
    <source>
        <dbReference type="Pfam" id="PF13904"/>
    </source>
</evidence>
<feature type="compositionally biased region" description="Polar residues" evidence="2">
    <location>
        <begin position="1"/>
        <end position="37"/>
    </location>
</feature>
<dbReference type="Pfam" id="PF13904">
    <property type="entry name" value="CCDC34"/>
    <property type="match status" value="1"/>
</dbReference>
<feature type="domain" description="Coiled-coil" evidence="3">
    <location>
        <begin position="176"/>
        <end position="243"/>
    </location>
</feature>
<evidence type="ECO:0000256" key="1">
    <source>
        <dbReference type="SAM" id="Coils"/>
    </source>
</evidence>
<feature type="non-terminal residue" evidence="4">
    <location>
        <position position="1"/>
    </location>
</feature>
<dbReference type="InterPro" id="IPR025259">
    <property type="entry name" value="CCDC34/181"/>
</dbReference>
<feature type="non-terminal residue" evidence="4">
    <location>
        <position position="345"/>
    </location>
</feature>
<keyword evidence="5" id="KW-1185">Reference proteome</keyword>
<dbReference type="Proteomes" id="UP000886611">
    <property type="component" value="Unassembled WGS sequence"/>
</dbReference>
<feature type="compositionally biased region" description="Basic and acidic residues" evidence="2">
    <location>
        <begin position="38"/>
        <end position="47"/>
    </location>
</feature>
<reference evidence="4 5" key="1">
    <citation type="journal article" date="2021" name="Cell">
        <title>Tracing the genetic footprints of vertebrate landing in non-teleost ray-finned fishes.</title>
        <authorList>
            <person name="Bi X."/>
            <person name="Wang K."/>
            <person name="Yang L."/>
            <person name="Pan H."/>
            <person name="Jiang H."/>
            <person name="Wei Q."/>
            <person name="Fang M."/>
            <person name="Yu H."/>
            <person name="Zhu C."/>
            <person name="Cai Y."/>
            <person name="He Y."/>
            <person name="Gan X."/>
            <person name="Zeng H."/>
            <person name="Yu D."/>
            <person name="Zhu Y."/>
            <person name="Jiang H."/>
            <person name="Qiu Q."/>
            <person name="Yang H."/>
            <person name="Zhang Y.E."/>
            <person name="Wang W."/>
            <person name="Zhu M."/>
            <person name="He S."/>
            <person name="Zhang G."/>
        </authorList>
    </citation>
    <scope>NUCLEOTIDE SEQUENCE [LARGE SCALE GENOMIC DNA]</scope>
    <source>
        <strain evidence="4">Bchr_013</strain>
    </source>
</reference>
<evidence type="ECO:0000256" key="2">
    <source>
        <dbReference type="SAM" id="MobiDB-lite"/>
    </source>
</evidence>
<feature type="coiled-coil region" evidence="1">
    <location>
        <begin position="138"/>
        <end position="197"/>
    </location>
</feature>
<feature type="region of interest" description="Disordered" evidence="2">
    <location>
        <begin position="1"/>
        <end position="61"/>
    </location>
</feature>
<sequence length="345" mass="39577">MSGTPTERTNSCEMSHTPTQLTNLRSRRSTSTPCRKSSSYDDLRQRTCDLGSTGDSTESLLSPIYHDSFEESDTGDDVSAKCDKKVKRGDSSRVNNYLEEERQISSEFKLTAWEQWIVQKAQKERIEMQLDTLKAMTLKQEQIKEAEEKEKKKILTEEKRQEWLQRKNQQVIHFHQIEEAAKREAELKERREMADKKFKEWLRSAKDKPRPASSPCGYSNGKPTGFYDQNYYPAPSFCNPIPWKPIHVPPPEESSRKQAVKKTQKQRSYVLQRHTAAVSCKPKDNLGIGLVRQVRSNQAASAFSKLKPRAMSSADGKVLTSEAEAMVLEMLALQFSCVWSEIPYT</sequence>
<protein>
    <submittedName>
        <fullName evidence="4">CCD34 protein</fullName>
    </submittedName>
</protein>
<keyword evidence="1" id="KW-0175">Coiled coil</keyword>
<dbReference type="EMBL" id="JAATIS010004040">
    <property type="protein sequence ID" value="KAG2462524.1"/>
    <property type="molecule type" value="Genomic_DNA"/>
</dbReference>
<name>A0A8X8BPT4_POLSE</name>
<comment type="caution">
    <text evidence="4">The sequence shown here is derived from an EMBL/GenBank/DDBJ whole genome shotgun (WGS) entry which is preliminary data.</text>
</comment>
<evidence type="ECO:0000313" key="5">
    <source>
        <dbReference type="Proteomes" id="UP000886611"/>
    </source>
</evidence>
<accession>A0A8X8BPT4</accession>